<keyword evidence="2" id="KW-0614">Plasmid</keyword>
<protein>
    <recommendedName>
        <fullName evidence="4">Peptidase S74 domain-containing protein</fullName>
    </recommendedName>
</protein>
<gene>
    <name evidence="2" type="ORF">FUAX_52790</name>
</gene>
<dbReference type="Proteomes" id="UP001348817">
    <property type="component" value="Plasmid pFA7"/>
</dbReference>
<sequence length="541" mass="59623">MNNRIIFLLILSFLFLGNKAFAQLTKLSDSYLYYSTGSGQTAPALKVIHPGYYQLWLERPGSMSGLQFHVGDTTTSIQFLKGGTQHVGIAFDGKKLVFKQMSSGGDHNPDLTLKNEAMISSLSFMSAKTGIGTMDPQARFHIVDKYRSPWGGSFILGNKDSEHFRMGYREEYAWMQSSSDFPLKINPLGEDIIFFSEGKGRLGIGTDAPGSLVEINAGTEGDAVLTLVADQDNNNEYDNPRIEMIQDGGKVHSLIGFDDPGQVHTGNLYVVRSWVGNSSDKLNSLIMNAHYGNFGMGRYPTQDVRFGVTGGISTDWFQTEELRLVRQGAEGSSSAIKIVADEKEVGGLAFNKSLNTKGDGDDLSVYTLNGGDISLNPGEGKIFLATSENSRIGIGTLTPDPDAKLTVKGAIHAREVKITVDAGEAVPDYVFRKNYALRTLDDLKAFVEKHHHLPEVPSETDIRKEGISSGEFQLLLLKKIEELTLYAIEQEERLEAQESTIVKLKRENESVKDGIKKIERLESELESLRRLVLEFSGSKGE</sequence>
<geneLocation type="plasmid" evidence="2 3">
    <name>pFA7</name>
</geneLocation>
<reference evidence="2 3" key="1">
    <citation type="submission" date="2021-12" db="EMBL/GenBank/DDBJ databases">
        <title>Genome sequencing of bacteria with rrn-lacking chromosome and rrn-plasmid.</title>
        <authorList>
            <person name="Anda M."/>
            <person name="Iwasaki W."/>
        </authorList>
    </citation>
    <scope>NUCLEOTIDE SEQUENCE [LARGE SCALE GENOMIC DNA]</scope>
    <source>
        <strain evidence="2 3">DSM 100852</strain>
        <plasmid evidence="2 3">pFA7</plasmid>
    </source>
</reference>
<evidence type="ECO:0000256" key="1">
    <source>
        <dbReference type="SAM" id="Coils"/>
    </source>
</evidence>
<name>A0AAU9D650_9BACT</name>
<evidence type="ECO:0000313" key="3">
    <source>
        <dbReference type="Proteomes" id="UP001348817"/>
    </source>
</evidence>
<proteinExistence type="predicted"/>
<dbReference type="KEGG" id="fax:FUAX_52790"/>
<dbReference type="AlphaFoldDB" id="A0AAU9D650"/>
<dbReference type="EMBL" id="AP025321">
    <property type="protein sequence ID" value="BDD12847.1"/>
    <property type="molecule type" value="Genomic_DNA"/>
</dbReference>
<accession>A0AAU9D650</accession>
<dbReference type="RefSeq" id="WP_338396089.1">
    <property type="nucleotide sequence ID" value="NZ_AP025321.1"/>
</dbReference>
<keyword evidence="3" id="KW-1185">Reference proteome</keyword>
<organism evidence="2 3">
    <name type="scientific">Fulvitalea axinellae</name>
    <dbReference type="NCBI Taxonomy" id="1182444"/>
    <lineage>
        <taxon>Bacteria</taxon>
        <taxon>Pseudomonadati</taxon>
        <taxon>Bacteroidota</taxon>
        <taxon>Cytophagia</taxon>
        <taxon>Cytophagales</taxon>
        <taxon>Persicobacteraceae</taxon>
        <taxon>Fulvitalea</taxon>
    </lineage>
</organism>
<evidence type="ECO:0008006" key="4">
    <source>
        <dbReference type="Google" id="ProtNLM"/>
    </source>
</evidence>
<keyword evidence="1" id="KW-0175">Coiled coil</keyword>
<evidence type="ECO:0000313" key="2">
    <source>
        <dbReference type="EMBL" id="BDD12847.1"/>
    </source>
</evidence>
<feature type="coiled-coil region" evidence="1">
    <location>
        <begin position="487"/>
        <end position="538"/>
    </location>
</feature>